<dbReference type="Pfam" id="PF03478">
    <property type="entry name" value="Beta-prop_KIB1-4"/>
    <property type="match status" value="1"/>
</dbReference>
<proteinExistence type="predicted"/>
<keyword evidence="3" id="KW-1185">Reference proteome</keyword>
<sequence>MPPAVSAALTWHDLPLDLLQDISGRLHAATDYVRFHAVCKPWRDSLPPAERRPAFLPWLLAPPDPNTGHRTARCVLSGDSSIAAEIADRGRTWVIRAEDGVAYWLEPRGVLVDPLTRCRVATLPPFPDDIADAAGVAYWLERLLVDPLTRCRAATVPPFPDDIADGAGAIYCDGTILINAFYPPFLDSNGFMRTTSNVTLLRPETSGAAALKRHLCTRDKESCVAYHNGNIISCQDRSFERIVLSKQPQWWQYFELPQDQLGEEERFQSSYLVESRGELILACLQIKDSYCKSSDYYDDADVTGLAKALSVSVYVLRDEARGISPHWVRRDGRSFLADRVLFLGRPSSFALEAARLGKNHGGCAYFIHTRDRCLLLKYSFHDGRSELVEEQPAEWTCKAATWITPQPAIALPHQL</sequence>
<evidence type="ECO:0000313" key="2">
    <source>
        <dbReference type="EMBL" id="CAL4985097.1"/>
    </source>
</evidence>
<reference evidence="2" key="1">
    <citation type="submission" date="2024-10" db="EMBL/GenBank/DDBJ databases">
        <authorList>
            <person name="Ryan C."/>
        </authorList>
    </citation>
    <scope>NUCLEOTIDE SEQUENCE [LARGE SCALE GENOMIC DNA]</scope>
</reference>
<name>A0ABC9ASK0_9POAL</name>
<accession>A0ABC9ASK0</accession>
<dbReference type="InterPro" id="IPR005174">
    <property type="entry name" value="KIB1-4_b-propeller"/>
</dbReference>
<dbReference type="PANTHER" id="PTHR33110">
    <property type="entry name" value="F-BOX/KELCH-REPEAT PROTEIN-RELATED"/>
    <property type="match status" value="1"/>
</dbReference>
<evidence type="ECO:0000259" key="1">
    <source>
        <dbReference type="Pfam" id="PF03478"/>
    </source>
</evidence>
<protein>
    <recommendedName>
        <fullName evidence="1">KIB1-4 beta-propeller domain-containing protein</fullName>
    </recommendedName>
</protein>
<dbReference type="AlphaFoldDB" id="A0ABC9ASK0"/>
<gene>
    <name evidence="2" type="ORF">URODEC1_LOCUS57794</name>
</gene>
<dbReference type="Proteomes" id="UP001497457">
    <property type="component" value="Chromosome 22rd"/>
</dbReference>
<feature type="domain" description="KIB1-4 beta-propeller" evidence="1">
    <location>
        <begin position="91"/>
        <end position="371"/>
    </location>
</feature>
<evidence type="ECO:0000313" key="3">
    <source>
        <dbReference type="Proteomes" id="UP001497457"/>
    </source>
</evidence>
<organism evidence="2 3">
    <name type="scientific">Urochloa decumbens</name>
    <dbReference type="NCBI Taxonomy" id="240449"/>
    <lineage>
        <taxon>Eukaryota</taxon>
        <taxon>Viridiplantae</taxon>
        <taxon>Streptophyta</taxon>
        <taxon>Embryophyta</taxon>
        <taxon>Tracheophyta</taxon>
        <taxon>Spermatophyta</taxon>
        <taxon>Magnoliopsida</taxon>
        <taxon>Liliopsida</taxon>
        <taxon>Poales</taxon>
        <taxon>Poaceae</taxon>
        <taxon>PACMAD clade</taxon>
        <taxon>Panicoideae</taxon>
        <taxon>Panicodae</taxon>
        <taxon>Paniceae</taxon>
        <taxon>Melinidinae</taxon>
        <taxon>Urochloa</taxon>
    </lineage>
</organism>
<dbReference type="PANTHER" id="PTHR33110:SF134">
    <property type="entry name" value="OS09G0565350 PROTEIN"/>
    <property type="match status" value="1"/>
</dbReference>
<dbReference type="EMBL" id="OZ075132">
    <property type="protein sequence ID" value="CAL4985097.1"/>
    <property type="molecule type" value="Genomic_DNA"/>
</dbReference>